<gene>
    <name evidence="1" type="ORF">LCGC14_0636430</name>
</gene>
<evidence type="ECO:0000313" key="1">
    <source>
        <dbReference type="EMBL" id="KKN50068.1"/>
    </source>
</evidence>
<protein>
    <submittedName>
        <fullName evidence="1">Uncharacterized protein</fullName>
    </submittedName>
</protein>
<reference evidence="1" key="1">
    <citation type="journal article" date="2015" name="Nature">
        <title>Complex archaea that bridge the gap between prokaryotes and eukaryotes.</title>
        <authorList>
            <person name="Spang A."/>
            <person name="Saw J.H."/>
            <person name="Jorgensen S.L."/>
            <person name="Zaremba-Niedzwiedzka K."/>
            <person name="Martijn J."/>
            <person name="Lind A.E."/>
            <person name="van Eijk R."/>
            <person name="Schleper C."/>
            <person name="Guy L."/>
            <person name="Ettema T.J."/>
        </authorList>
    </citation>
    <scope>NUCLEOTIDE SEQUENCE</scope>
</reference>
<sequence length="2190" mass="243310">MSLAYVRIIELTVSSIKVLFNDDIDTDTSVNNILVTSAFNNVSNPEVKSVNVDNDVVTVTFSALFPNVQYKITFTSTDAQNFQTINGEKIFEDGNRNSFFITSPGEDENDIRDAMFDDVSILYETGEPTLVRDLISSEANDFQKASNAINTTKSANYLSVLVTSELKTRDDGPIDYLDNGGAFEILKVSSSSVDFDISSSVEFSSVREQSFKTRNDIIVNSVIGSIGLDPISIQAVDIINELVSDDVSESNYFDGLFIKVSKMPVIQVISVSLLRDEEYTEYDIEEFGYTLKSNRYDSNSSSINTNLNDNEIELSSSSITGALGGFLIPRASDKIYISYVYKKLGRNISTDGIAVSRLVDVVREAVPAIVNKFALSNAPIVSQNDVIATLNGTEFLNPQSSNGELPFTTTHPSFTTEIPYDILRFPAKVGEYSINYETGDVYVFGEDINNEGTGENFPVANYTYRETFVKDIDFTFNDDRDEIAINSTRNLPNVEAKISFKYTDTFAEDTDYRVLSHIEVLNERVNNKLISAFKIETENFPITNVFRIFNETTGELYSLDRFNDTSISFTGRVAPKQQEVERELAQFARIPQEVLLVSDELTNSSDLRIFKIALENSGISDSQERNIGSNFDTSVLLSDTDSFIREFFYEDRLFQNVSTNINRLQRIGDFMVDYTNGIIYVSVSTDQGTDLGDISYKYKKIKTFNEHILSVNNIYRSQNALQAHTSIYNIGTVTDTTVSVIGIEQVGERFINNNITRTLLIGTYQSGEDGITLNNNNVFTSYGAVFSSADIGRNLIVGSASDTPIQEVDIVGLINDHEVTVSPNFNYTKKGRVWAILDLSSGSDKTITLNNNIISVSNIYTVEQIGTLPATDIDGYFNINRDSIDGNVITLGASNALQVGDAIVVNYNSGSIFVDYNHLRDNITVSYEYGNNSLDWSISSSINTGDQYYVTYKYGALRDSLLLNFGSLTQVSQLTSFSPNFNRETYRDILGGTLQSFVKGPTITSLEKLVESFTDVTPNITESIFNDWVLGRDNLHLRKLTHGVDSTFDLGKFDNGIVIENNQGVEVPALAHLRLNEGTLETWVRPNWKGIANDANLTFEGLLIDGYADLSNTYIGFSGANPSEIPFTLNVNDTDISVLGEPSNINEDIGFFIWFDEFADTWNIRWRENTDITVEFDGSITTNGEFYNLIKPIDSDGYINEVTDIITSTTSGIDFTAFIDGYDIARVAEEYAMDGISFSAGLQHYIFDMANDNASNRMSLFKDGTGYLNFQIFDNRSRLGLNAGFYNISKSIRDWESNSLHHIAISWKLNSSDEQDEMHLFVDGQEVQNLFKFGGNPKSNSSFDFGDVAEEMIISNASIPIMGGFDGSTESGSNLFMSESADFTSGVSIGHSLYLLDDTNDGIGDPNFGLAYTITGVTKTTLLLDRALTLTLGNLSYSVNSTTVTVTTPINIQSFIVVAVDGENNETELYGIDADNPDYSISRGSDNSHIITIHNRVEVNDSVIIRPLGLVLRRCRKKVYSYGNSDELRLNSPPPVNLSDVQITKIILNTTLISTDRFVPVGMIIGSDLVTVLQSDFDTISDGYIGVCQPSNQSSGKKLSINVSGNMIDFSVEKNEVIISGLAYSGATSETIIFTESGTIITDEYWKNISLISVSIVPINTEESAGVIEIREYKAMTVSENNGDMVEVVEYSNGIFRLELYGTGGIPFILDECTYEIDYPTLLKINIDSQPDTFFIGSDFSGDKKFNGIIDEFRVLDTLLQDTRVGETVSSSSKSITIDYNISNAFSSDNNTLLLAHFNNIVEDSSVFKDKYDVGFEVDSSVNSNFGSAIRFSGNKPYIINNALSVFNPSEGTIEFWISPLDDSRGDPNYHYYVDMSAFTEEQVESSSSVTVIINQRAREIESIRLVSDVYNTGTNYFTGGSVSNVDRKTITLGIPLPTSNVLLKVSYVPLNNKGDRVSIFRDPNGRINFFVKASDVEHMITVQIPWQRHTWHRIMVMWIMNSSNNLDRLRLFVDGSERGTIKYGTGLIYGTGIIYGQAEVRPGVNRFLVDNIDLSDTFAKVYIGSDVFGLNGARALIDNIRFSSVQRLQSIKIMGNETIDINYLANTDFAIPVIEDINTTSIYDFDIMENDIDFLATVVNAERGIFRFKIEVIDSFDKIIGNTDLENLLVELIKTIQPAQCESTIVFAK</sequence>
<accession>A0A0F9U8U0</accession>
<name>A0A0F9U8U0_9ZZZZ</name>
<dbReference type="InterPro" id="IPR013320">
    <property type="entry name" value="ConA-like_dom_sf"/>
</dbReference>
<dbReference type="EMBL" id="LAZR01001135">
    <property type="protein sequence ID" value="KKN50068.1"/>
    <property type="molecule type" value="Genomic_DNA"/>
</dbReference>
<comment type="caution">
    <text evidence="1">The sequence shown here is derived from an EMBL/GenBank/DDBJ whole genome shotgun (WGS) entry which is preliminary data.</text>
</comment>
<proteinExistence type="predicted"/>
<organism evidence="1">
    <name type="scientific">marine sediment metagenome</name>
    <dbReference type="NCBI Taxonomy" id="412755"/>
    <lineage>
        <taxon>unclassified sequences</taxon>
        <taxon>metagenomes</taxon>
        <taxon>ecological metagenomes</taxon>
    </lineage>
</organism>
<dbReference type="SUPFAM" id="SSF49899">
    <property type="entry name" value="Concanavalin A-like lectins/glucanases"/>
    <property type="match status" value="1"/>
</dbReference>